<evidence type="ECO:0000256" key="12">
    <source>
        <dbReference type="ARBA" id="ARBA00058382"/>
    </source>
</evidence>
<evidence type="ECO:0000256" key="15">
    <source>
        <dbReference type="ARBA" id="ARBA00071867"/>
    </source>
</evidence>
<dbReference type="SMART" id="SM00981">
    <property type="entry name" value="THUMP"/>
    <property type="match status" value="1"/>
</dbReference>
<evidence type="ECO:0000256" key="10">
    <source>
        <dbReference type="ARBA" id="ARBA00050570"/>
    </source>
</evidence>
<dbReference type="RefSeq" id="WP_091729956.1">
    <property type="nucleotide sequence ID" value="NZ_FNQE01000017.1"/>
</dbReference>
<dbReference type="GO" id="GO:0005829">
    <property type="term" value="C:cytosol"/>
    <property type="evidence" value="ECO:0007669"/>
    <property type="project" value="TreeGrafter"/>
</dbReference>
<evidence type="ECO:0000256" key="1">
    <source>
        <dbReference type="ARBA" id="ARBA00004496"/>
    </source>
</evidence>
<dbReference type="GO" id="GO:0000049">
    <property type="term" value="F:tRNA binding"/>
    <property type="evidence" value="ECO:0007669"/>
    <property type="project" value="UniProtKB-UniRule"/>
</dbReference>
<dbReference type="FunFam" id="3.40.50.620:FF:000053">
    <property type="entry name" value="Probable tRNA sulfurtransferase"/>
    <property type="match status" value="1"/>
</dbReference>
<evidence type="ECO:0000313" key="22">
    <source>
        <dbReference type="Proteomes" id="UP000198625"/>
    </source>
</evidence>
<feature type="binding site" evidence="19">
    <location>
        <position position="265"/>
    </location>
    <ligand>
        <name>ATP</name>
        <dbReference type="ChEBI" id="CHEBI:30616"/>
    </ligand>
</feature>
<feature type="binding site" evidence="19">
    <location>
        <begin position="208"/>
        <end position="209"/>
    </location>
    <ligand>
        <name>ATP</name>
        <dbReference type="ChEBI" id="CHEBI:30616"/>
    </ligand>
</feature>
<evidence type="ECO:0000256" key="2">
    <source>
        <dbReference type="ARBA" id="ARBA00004948"/>
    </source>
</evidence>
<dbReference type="CDD" id="cd11716">
    <property type="entry name" value="THUMP_ThiI"/>
    <property type="match status" value="1"/>
</dbReference>
<keyword evidence="3 19" id="KW-0963">Cytoplasm</keyword>
<dbReference type="STRING" id="415015.SAMN05660462_01739"/>
<comment type="pathway">
    <text evidence="2 19">Cofactor biosynthesis; thiamine diphosphate biosynthesis.</text>
</comment>
<dbReference type="EC" id="2.8.1.4" evidence="14 19"/>
<sequence length="390" mass="44315">MNKVLSVSFGEIALKGKNRFYFENRLIRNIKNILNEIGENKVYKEQSKIYIEIENDYIDEAIRKLRRIFGIVNISPCYRIEKDIDEIMKSSLETLEEARKLKGIKTFKVDVNRADKRFEPNSVELAREVGAYILKNSEGFTVDVHNPDAYVHIDIRTNCYIYTDKIKAYGGLPVGTNGKGLLLLSGGIDSPVAGFLIAKRGVEISAVHYHSYPFTSERAEEKVKTLAKILTRYCGRIKLFSVNILDIQKEINAKCPEDEMTIISRRFMMRIAEKIALKEEIDALITGESLGQVASQTIKGINVTNSSVNIPVLRPLIGMDKVDITEISKDIGTYETSILPFEDCCTVFLPKHPVTRPKLEDIEESEKVLNIEELIDKAIEKMIVYKVKPE</sequence>
<dbReference type="PANTHER" id="PTHR43209">
    <property type="entry name" value="TRNA SULFURTRANSFERASE"/>
    <property type="match status" value="1"/>
</dbReference>
<dbReference type="GO" id="GO:0002937">
    <property type="term" value="P:tRNA 4-thiouridine biosynthesis"/>
    <property type="evidence" value="ECO:0007669"/>
    <property type="project" value="TreeGrafter"/>
</dbReference>
<evidence type="ECO:0000256" key="6">
    <source>
        <dbReference type="ARBA" id="ARBA00022741"/>
    </source>
</evidence>
<dbReference type="Proteomes" id="UP000198625">
    <property type="component" value="Unassembled WGS sequence"/>
</dbReference>
<evidence type="ECO:0000313" key="21">
    <source>
        <dbReference type="EMBL" id="SDZ06836.1"/>
    </source>
</evidence>
<dbReference type="Pfam" id="PF22025">
    <property type="entry name" value="ThiI_fer"/>
    <property type="match status" value="1"/>
</dbReference>
<organism evidence="21 22">
    <name type="scientific">Proteiniborus ethanoligenes</name>
    <dbReference type="NCBI Taxonomy" id="415015"/>
    <lineage>
        <taxon>Bacteria</taxon>
        <taxon>Bacillati</taxon>
        <taxon>Bacillota</taxon>
        <taxon>Clostridia</taxon>
        <taxon>Eubacteriales</taxon>
        <taxon>Proteiniborus</taxon>
    </lineage>
</organism>
<dbReference type="HAMAP" id="MF_00021">
    <property type="entry name" value="ThiI"/>
    <property type="match status" value="1"/>
</dbReference>
<evidence type="ECO:0000256" key="18">
    <source>
        <dbReference type="ARBA" id="ARBA00080570"/>
    </source>
</evidence>
<feature type="binding site" evidence="19">
    <location>
        <position position="296"/>
    </location>
    <ligand>
        <name>ATP</name>
        <dbReference type="ChEBI" id="CHEBI:30616"/>
    </ligand>
</feature>
<dbReference type="GO" id="GO:0052837">
    <property type="term" value="P:thiazole biosynthetic process"/>
    <property type="evidence" value="ECO:0007669"/>
    <property type="project" value="TreeGrafter"/>
</dbReference>
<comment type="similarity">
    <text evidence="13 19">Belongs to the ThiI family.</text>
</comment>
<comment type="subcellular location">
    <subcellularLocation>
        <location evidence="1 19">Cytoplasm</location>
    </subcellularLocation>
</comment>
<dbReference type="Pfam" id="PF02926">
    <property type="entry name" value="THUMP"/>
    <property type="match status" value="1"/>
</dbReference>
<dbReference type="OrthoDB" id="9773948at2"/>
<dbReference type="NCBIfam" id="TIGR00342">
    <property type="entry name" value="tRNA uracil 4-sulfurtransferase ThiI"/>
    <property type="match status" value="1"/>
</dbReference>
<dbReference type="SUPFAM" id="SSF52402">
    <property type="entry name" value="Adenine nucleotide alpha hydrolases-like"/>
    <property type="match status" value="1"/>
</dbReference>
<dbReference type="GO" id="GO:0005524">
    <property type="term" value="F:ATP binding"/>
    <property type="evidence" value="ECO:0007669"/>
    <property type="project" value="UniProtKB-UniRule"/>
</dbReference>
<name>A0A1H3Q0I3_9FIRM</name>
<evidence type="ECO:0000256" key="14">
    <source>
        <dbReference type="ARBA" id="ARBA00066827"/>
    </source>
</evidence>
<evidence type="ECO:0000256" key="11">
    <source>
        <dbReference type="ARBA" id="ARBA00052330"/>
    </source>
</evidence>
<dbReference type="GO" id="GO:0004810">
    <property type="term" value="F:CCA tRNA nucleotidyltransferase activity"/>
    <property type="evidence" value="ECO:0007669"/>
    <property type="project" value="InterPro"/>
</dbReference>
<gene>
    <name evidence="19" type="primary">thiI</name>
    <name evidence="21" type="ORF">SAMN05660462_01739</name>
</gene>
<dbReference type="SUPFAM" id="SSF143437">
    <property type="entry name" value="THUMP domain-like"/>
    <property type="match status" value="1"/>
</dbReference>
<dbReference type="PROSITE" id="PS51165">
    <property type="entry name" value="THUMP"/>
    <property type="match status" value="1"/>
</dbReference>
<keyword evidence="4 19" id="KW-0820">tRNA-binding</keyword>
<evidence type="ECO:0000259" key="20">
    <source>
        <dbReference type="PROSITE" id="PS51165"/>
    </source>
</evidence>
<dbReference type="CDD" id="cd01712">
    <property type="entry name" value="PPase_ThiI"/>
    <property type="match status" value="1"/>
</dbReference>
<evidence type="ECO:0000256" key="5">
    <source>
        <dbReference type="ARBA" id="ARBA00022679"/>
    </source>
</evidence>
<dbReference type="InterPro" id="IPR003720">
    <property type="entry name" value="tRNA_STrfase"/>
</dbReference>
<dbReference type="InterPro" id="IPR049961">
    <property type="entry name" value="ThiI_N"/>
</dbReference>
<dbReference type="InterPro" id="IPR050102">
    <property type="entry name" value="tRNA_sulfurtransferase_ThiI"/>
</dbReference>
<dbReference type="EMBL" id="FNQE01000017">
    <property type="protein sequence ID" value="SDZ06836.1"/>
    <property type="molecule type" value="Genomic_DNA"/>
</dbReference>
<keyword evidence="22" id="KW-1185">Reference proteome</keyword>
<evidence type="ECO:0000256" key="7">
    <source>
        <dbReference type="ARBA" id="ARBA00022840"/>
    </source>
</evidence>
<proteinExistence type="inferred from homology"/>
<dbReference type="AlphaFoldDB" id="A0A1H3Q0I3"/>
<evidence type="ECO:0000256" key="17">
    <source>
        <dbReference type="ARBA" id="ARBA00077849"/>
    </source>
</evidence>
<keyword evidence="5 19" id="KW-0808">Transferase</keyword>
<evidence type="ECO:0000256" key="16">
    <source>
        <dbReference type="ARBA" id="ARBA00075337"/>
    </source>
</evidence>
<feature type="domain" description="THUMP" evidence="20">
    <location>
        <begin position="59"/>
        <end position="165"/>
    </location>
</feature>
<evidence type="ECO:0000256" key="9">
    <source>
        <dbReference type="ARBA" id="ARBA00022977"/>
    </source>
</evidence>
<dbReference type="PANTHER" id="PTHR43209:SF1">
    <property type="entry name" value="TRNA SULFURTRANSFERASE"/>
    <property type="match status" value="1"/>
</dbReference>
<dbReference type="UniPathway" id="UPA00060"/>
<dbReference type="Pfam" id="PF02568">
    <property type="entry name" value="ThiI"/>
    <property type="match status" value="1"/>
</dbReference>
<keyword evidence="7 19" id="KW-0067">ATP-binding</keyword>
<keyword evidence="6 19" id="KW-0547">Nucleotide-binding</keyword>
<feature type="binding site" evidence="19">
    <location>
        <position position="287"/>
    </location>
    <ligand>
        <name>ATP</name>
        <dbReference type="ChEBI" id="CHEBI:30616"/>
    </ligand>
</feature>
<dbReference type="InterPro" id="IPR054173">
    <property type="entry name" value="ThiI_fer"/>
</dbReference>
<evidence type="ECO:0000256" key="3">
    <source>
        <dbReference type="ARBA" id="ARBA00022490"/>
    </source>
</evidence>
<keyword evidence="9 19" id="KW-0784">Thiamine biosynthesis</keyword>
<keyword evidence="8 19" id="KW-0694">RNA-binding</keyword>
<dbReference type="GO" id="GO:0140741">
    <property type="term" value="F:tRNA-uracil-4 sulfurtransferase activity"/>
    <property type="evidence" value="ECO:0007669"/>
    <property type="project" value="UniProtKB-EC"/>
</dbReference>
<evidence type="ECO:0000256" key="4">
    <source>
        <dbReference type="ARBA" id="ARBA00022555"/>
    </source>
</evidence>
<reference evidence="21 22" key="1">
    <citation type="submission" date="2016-10" db="EMBL/GenBank/DDBJ databases">
        <authorList>
            <person name="de Groot N.N."/>
        </authorList>
    </citation>
    <scope>NUCLEOTIDE SEQUENCE [LARGE SCALE GENOMIC DNA]</scope>
    <source>
        <strain evidence="21 22">DSM 21650</strain>
    </source>
</reference>
<comment type="function">
    <text evidence="12 19">Catalyzes the ATP-dependent transfer of a sulfur to tRNA to produce 4-thiouridine in position 8 of tRNAs, which functions as a near-UV photosensor. Also catalyzes the transfer of sulfur to the sulfur carrier protein ThiS, forming ThiS-thiocarboxylate. This is a step in the synthesis of thiazole, in the thiamine biosynthesis pathway. The sulfur is donated as persulfide by IscS.</text>
</comment>
<comment type="catalytic activity">
    <reaction evidence="11 19">
        <text>[ThiS sulfur-carrier protein]-C-terminal Gly-Gly-AMP + S-sulfanyl-L-cysteinyl-[cysteine desulfurase] + AH2 = [ThiS sulfur-carrier protein]-C-terminal-Gly-aminoethanethioate + L-cysteinyl-[cysteine desulfurase] + A + AMP + 2 H(+)</text>
        <dbReference type="Rhea" id="RHEA:43340"/>
        <dbReference type="Rhea" id="RHEA-COMP:12157"/>
        <dbReference type="Rhea" id="RHEA-COMP:12158"/>
        <dbReference type="Rhea" id="RHEA-COMP:12910"/>
        <dbReference type="Rhea" id="RHEA-COMP:19908"/>
        <dbReference type="ChEBI" id="CHEBI:13193"/>
        <dbReference type="ChEBI" id="CHEBI:15378"/>
        <dbReference type="ChEBI" id="CHEBI:17499"/>
        <dbReference type="ChEBI" id="CHEBI:29950"/>
        <dbReference type="ChEBI" id="CHEBI:61963"/>
        <dbReference type="ChEBI" id="CHEBI:90618"/>
        <dbReference type="ChEBI" id="CHEBI:232372"/>
        <dbReference type="ChEBI" id="CHEBI:456215"/>
    </reaction>
</comment>
<dbReference type="GO" id="GO:0009228">
    <property type="term" value="P:thiamine biosynthetic process"/>
    <property type="evidence" value="ECO:0007669"/>
    <property type="project" value="UniProtKB-KW"/>
</dbReference>
<dbReference type="InterPro" id="IPR014729">
    <property type="entry name" value="Rossmann-like_a/b/a_fold"/>
</dbReference>
<dbReference type="InterPro" id="IPR004114">
    <property type="entry name" value="THUMP_dom"/>
</dbReference>
<protein>
    <recommendedName>
        <fullName evidence="15 19">Probable tRNA sulfurtransferase</fullName>
        <ecNumber evidence="14 19">2.8.1.4</ecNumber>
    </recommendedName>
    <alternativeName>
        <fullName evidence="16 19">Sulfur carrier protein ThiS sulfurtransferase</fullName>
    </alternativeName>
    <alternativeName>
        <fullName evidence="17 19">Thiamine biosynthesis protein ThiI</fullName>
    </alternativeName>
    <alternativeName>
        <fullName evidence="18 19">tRNA 4-thiouridine synthase</fullName>
    </alternativeName>
</protein>
<comment type="catalytic activity">
    <reaction evidence="10 19">
        <text>[ThiI sulfur-carrier protein]-S-sulfanyl-L-cysteine + a uridine in tRNA + 2 reduced [2Fe-2S]-[ferredoxin] + ATP + H(+) = [ThiI sulfur-carrier protein]-L-cysteine + a 4-thiouridine in tRNA + 2 oxidized [2Fe-2S]-[ferredoxin] + AMP + diphosphate</text>
        <dbReference type="Rhea" id="RHEA:24176"/>
        <dbReference type="Rhea" id="RHEA-COMP:10000"/>
        <dbReference type="Rhea" id="RHEA-COMP:10001"/>
        <dbReference type="Rhea" id="RHEA-COMP:13337"/>
        <dbReference type="Rhea" id="RHEA-COMP:13338"/>
        <dbReference type="Rhea" id="RHEA-COMP:13339"/>
        <dbReference type="Rhea" id="RHEA-COMP:13340"/>
        <dbReference type="ChEBI" id="CHEBI:15378"/>
        <dbReference type="ChEBI" id="CHEBI:29950"/>
        <dbReference type="ChEBI" id="CHEBI:30616"/>
        <dbReference type="ChEBI" id="CHEBI:33019"/>
        <dbReference type="ChEBI" id="CHEBI:33737"/>
        <dbReference type="ChEBI" id="CHEBI:33738"/>
        <dbReference type="ChEBI" id="CHEBI:61963"/>
        <dbReference type="ChEBI" id="CHEBI:65315"/>
        <dbReference type="ChEBI" id="CHEBI:136798"/>
        <dbReference type="ChEBI" id="CHEBI:456215"/>
        <dbReference type="EC" id="2.8.1.4"/>
    </reaction>
</comment>
<evidence type="ECO:0000256" key="13">
    <source>
        <dbReference type="ARBA" id="ARBA00061472"/>
    </source>
</evidence>
<dbReference type="Gene3D" id="3.40.50.620">
    <property type="entry name" value="HUPs"/>
    <property type="match status" value="1"/>
</dbReference>
<dbReference type="InterPro" id="IPR020536">
    <property type="entry name" value="ThiI_AANH"/>
</dbReference>
<dbReference type="Gene3D" id="3.30.2130.30">
    <property type="match status" value="1"/>
</dbReference>
<feature type="binding site" evidence="19">
    <location>
        <begin position="183"/>
        <end position="184"/>
    </location>
    <ligand>
        <name>ATP</name>
        <dbReference type="ChEBI" id="CHEBI:30616"/>
    </ligand>
</feature>
<evidence type="ECO:0000256" key="19">
    <source>
        <dbReference type="HAMAP-Rule" id="MF_00021"/>
    </source>
</evidence>
<evidence type="ECO:0000256" key="8">
    <source>
        <dbReference type="ARBA" id="ARBA00022884"/>
    </source>
</evidence>
<dbReference type="GO" id="GO:0009229">
    <property type="term" value="P:thiamine diphosphate biosynthetic process"/>
    <property type="evidence" value="ECO:0007669"/>
    <property type="project" value="UniProtKB-UniRule"/>
</dbReference>
<dbReference type="InterPro" id="IPR049962">
    <property type="entry name" value="THUMP_ThiI"/>
</dbReference>
<accession>A0A1H3Q0I3</accession>